<dbReference type="InterPro" id="IPR036866">
    <property type="entry name" value="RibonucZ/Hydroxyglut_hydro"/>
</dbReference>
<accession>A0A381NBV2</accession>
<gene>
    <name evidence="1" type="ORF">METZ01_LOCUS4916</name>
</gene>
<name>A0A381NBV2_9ZZZZ</name>
<reference evidence="1" key="1">
    <citation type="submission" date="2018-05" db="EMBL/GenBank/DDBJ databases">
        <authorList>
            <person name="Lanie J.A."/>
            <person name="Ng W.-L."/>
            <person name="Kazmierczak K.M."/>
            <person name="Andrzejewski T.M."/>
            <person name="Davidsen T.M."/>
            <person name="Wayne K.J."/>
            <person name="Tettelin H."/>
            <person name="Glass J.I."/>
            <person name="Rusch D."/>
            <person name="Podicherti R."/>
            <person name="Tsui H.-C.T."/>
            <person name="Winkler M.E."/>
        </authorList>
    </citation>
    <scope>NUCLEOTIDE SEQUENCE</scope>
</reference>
<dbReference type="PANTHER" id="PTHR39189">
    <property type="entry name" value="UPF0173 METAL-DEPENDENT HYDROLASE YTKL"/>
    <property type="match status" value="1"/>
</dbReference>
<sequence length="241" mass="26732">MTTGAAGPLTLAYYGHCAFQWRTEAGLRVLTDPYRNIAGRYWFQRLFPDVECDLGLITHAHFDHDAAERLPEGASLIRMPGEFTYQDMSIRGVLDLHSGASRLREFPNVMFRLETGGVSFLHLGDNRADWPAGVARAIGEIDVLLVTVDDSNHLLNYQEVDSLIEMLEPKVVIPMHYQIPGLMASDTGLEPPDGWLNTQSRVKRLDGHTAEFSPGALPALTEVWLFQPSQASFTSPAAKPV</sequence>
<protein>
    <recommendedName>
        <fullName evidence="2">Metallo-beta-lactamase domain-containing protein</fullName>
    </recommendedName>
</protein>
<dbReference type="SUPFAM" id="SSF56281">
    <property type="entry name" value="Metallo-hydrolase/oxidoreductase"/>
    <property type="match status" value="1"/>
</dbReference>
<proteinExistence type="predicted"/>
<dbReference type="Gene3D" id="3.60.15.10">
    <property type="entry name" value="Ribonuclease Z/Hydroxyacylglutathione hydrolase-like"/>
    <property type="match status" value="1"/>
</dbReference>
<evidence type="ECO:0008006" key="2">
    <source>
        <dbReference type="Google" id="ProtNLM"/>
    </source>
</evidence>
<organism evidence="1">
    <name type="scientific">marine metagenome</name>
    <dbReference type="NCBI Taxonomy" id="408172"/>
    <lineage>
        <taxon>unclassified sequences</taxon>
        <taxon>metagenomes</taxon>
        <taxon>ecological metagenomes</taxon>
    </lineage>
</organism>
<dbReference type="Pfam" id="PF13483">
    <property type="entry name" value="Lactamase_B_3"/>
    <property type="match status" value="1"/>
</dbReference>
<dbReference type="PANTHER" id="PTHR39189:SF1">
    <property type="entry name" value="UPF0173 METAL-DEPENDENT HYDROLASE YTKL"/>
    <property type="match status" value="1"/>
</dbReference>
<dbReference type="AlphaFoldDB" id="A0A381NBV2"/>
<dbReference type="EMBL" id="UINC01000255">
    <property type="protein sequence ID" value="SUZ52062.1"/>
    <property type="molecule type" value="Genomic_DNA"/>
</dbReference>
<evidence type="ECO:0000313" key="1">
    <source>
        <dbReference type="EMBL" id="SUZ52062.1"/>
    </source>
</evidence>